<proteinExistence type="predicted"/>
<feature type="region of interest" description="Disordered" evidence="1">
    <location>
        <begin position="1"/>
        <end position="103"/>
    </location>
</feature>
<gene>
    <name evidence="2" type="ORF">PXEA_LOCUS36940</name>
</gene>
<evidence type="ECO:0000256" key="1">
    <source>
        <dbReference type="SAM" id="MobiDB-lite"/>
    </source>
</evidence>
<accession>A0A448XRZ8</accession>
<evidence type="ECO:0000313" key="3">
    <source>
        <dbReference type="Proteomes" id="UP000784294"/>
    </source>
</evidence>
<name>A0A448XRZ8_9PLAT</name>
<feature type="non-terminal residue" evidence="2">
    <location>
        <position position="1"/>
    </location>
</feature>
<dbReference type="AlphaFoldDB" id="A0A448XRZ8"/>
<comment type="caution">
    <text evidence="2">The sequence shown here is derived from an EMBL/GenBank/DDBJ whole genome shotgun (WGS) entry which is preliminary data.</text>
</comment>
<feature type="compositionally biased region" description="Polar residues" evidence="1">
    <location>
        <begin position="70"/>
        <end position="82"/>
    </location>
</feature>
<organism evidence="2 3">
    <name type="scientific">Protopolystoma xenopodis</name>
    <dbReference type="NCBI Taxonomy" id="117903"/>
    <lineage>
        <taxon>Eukaryota</taxon>
        <taxon>Metazoa</taxon>
        <taxon>Spiralia</taxon>
        <taxon>Lophotrochozoa</taxon>
        <taxon>Platyhelminthes</taxon>
        <taxon>Monogenea</taxon>
        <taxon>Polyopisthocotylea</taxon>
        <taxon>Polystomatidea</taxon>
        <taxon>Polystomatidae</taxon>
        <taxon>Protopolystoma</taxon>
    </lineage>
</organism>
<keyword evidence="3" id="KW-1185">Reference proteome</keyword>
<reference evidence="2" key="1">
    <citation type="submission" date="2018-11" db="EMBL/GenBank/DDBJ databases">
        <authorList>
            <consortium name="Pathogen Informatics"/>
        </authorList>
    </citation>
    <scope>NUCLEOTIDE SEQUENCE</scope>
</reference>
<feature type="compositionally biased region" description="Polar residues" evidence="1">
    <location>
        <begin position="1"/>
        <end position="18"/>
    </location>
</feature>
<dbReference type="Proteomes" id="UP000784294">
    <property type="component" value="Unassembled WGS sequence"/>
</dbReference>
<protein>
    <submittedName>
        <fullName evidence="2">Uncharacterized protein</fullName>
    </submittedName>
</protein>
<dbReference type="EMBL" id="CAAALY010282022">
    <property type="protein sequence ID" value="VEL43500.1"/>
    <property type="molecule type" value="Genomic_DNA"/>
</dbReference>
<sequence length="237" mass="25785">NSVKSRNSKEPLNSTKVSSLPKPVESNYKRYEGNGISASRQTHDATGNDKLSTSPVPQDTVLAPGLPACPTQSGSNVQSPTLAKSGFRQADEAPGQNGSSLVASGRRIARDSLVARLEHRLAVLGEQDNPNRGIVNNEWQEEKEEEEADLTTLREAPSVRTEASLPLEQTELLADERSITGQLELGRQPSVPGLRRQAVIRPIAIRPRIRSQPVHRSPEETAHWLIQGLGELKMNAG</sequence>
<evidence type="ECO:0000313" key="2">
    <source>
        <dbReference type="EMBL" id="VEL43500.1"/>
    </source>
</evidence>